<reference evidence="3" key="1">
    <citation type="journal article" date="2012" name="Nat. Biotechnol.">
        <title>Reference genome sequence of the model plant Setaria.</title>
        <authorList>
            <person name="Bennetzen J.L."/>
            <person name="Schmutz J."/>
            <person name="Wang H."/>
            <person name="Percifield R."/>
            <person name="Hawkins J."/>
            <person name="Pontaroli A.C."/>
            <person name="Estep M."/>
            <person name="Feng L."/>
            <person name="Vaughn J.N."/>
            <person name="Grimwood J."/>
            <person name="Jenkins J."/>
            <person name="Barry K."/>
            <person name="Lindquist E."/>
            <person name="Hellsten U."/>
            <person name="Deshpande S."/>
            <person name="Wang X."/>
            <person name="Wu X."/>
            <person name="Mitros T."/>
            <person name="Triplett J."/>
            <person name="Yang X."/>
            <person name="Ye C.Y."/>
            <person name="Mauro-Herrera M."/>
            <person name="Wang L."/>
            <person name="Li P."/>
            <person name="Sharma M."/>
            <person name="Sharma R."/>
            <person name="Ronald P.C."/>
            <person name="Panaud O."/>
            <person name="Kellogg E.A."/>
            <person name="Brutnell T.P."/>
            <person name="Doust A.N."/>
            <person name="Tuskan G.A."/>
            <person name="Rokhsar D."/>
            <person name="Devos K.M."/>
        </authorList>
    </citation>
    <scope>NUCLEOTIDE SEQUENCE [LARGE SCALE GENOMIC DNA]</scope>
    <source>
        <strain evidence="3">cv. Yugu1</strain>
    </source>
</reference>
<accession>K4AM42</accession>
<keyword evidence="3" id="KW-1185">Reference proteome</keyword>
<dbReference type="HOGENOM" id="CLU_1761952_0_0_1"/>
<evidence type="ECO:0000313" key="3">
    <source>
        <dbReference type="Proteomes" id="UP000004995"/>
    </source>
</evidence>
<evidence type="ECO:0000313" key="2">
    <source>
        <dbReference type="EnsemblPlants" id="KQK89420"/>
    </source>
</evidence>
<feature type="compositionally biased region" description="Basic and acidic residues" evidence="1">
    <location>
        <begin position="9"/>
        <end position="20"/>
    </location>
</feature>
<feature type="region of interest" description="Disordered" evidence="1">
    <location>
        <begin position="1"/>
        <end position="148"/>
    </location>
</feature>
<sequence>MWRSSSAVEPRRRHDHDHAPRPPPHARFTSSEFSPSPPPKLHSPPLSSAVHGSSGGGLTNPRPPLPPAPSSGTTGELPRTGLLFHHRPPKRNPESTAENFMYELVTEPKGQQEQQEDSVQGPEEPSAKQQKEGKPQSIISNFKIMQCS</sequence>
<dbReference type="InParanoid" id="K4AM42"/>
<dbReference type="AlphaFoldDB" id="K4AM42"/>
<dbReference type="Proteomes" id="UP000004995">
    <property type="component" value="Unassembled WGS sequence"/>
</dbReference>
<feature type="compositionally biased region" description="Basic and acidic residues" evidence="1">
    <location>
        <begin position="125"/>
        <end position="134"/>
    </location>
</feature>
<evidence type="ECO:0000256" key="1">
    <source>
        <dbReference type="SAM" id="MobiDB-lite"/>
    </source>
</evidence>
<reference evidence="2" key="2">
    <citation type="submission" date="2018-08" db="UniProtKB">
        <authorList>
            <consortium name="EnsemblPlants"/>
        </authorList>
    </citation>
    <scope>IDENTIFICATION</scope>
    <source>
        <strain evidence="2">Yugu1</strain>
    </source>
</reference>
<dbReference type="EnsemblPlants" id="KQK89420">
    <property type="protein sequence ID" value="KQK89420"/>
    <property type="gene ID" value="SETIT_039977mg"/>
</dbReference>
<organism evidence="2 3">
    <name type="scientific">Setaria italica</name>
    <name type="common">Foxtail millet</name>
    <name type="synonym">Panicum italicum</name>
    <dbReference type="NCBI Taxonomy" id="4555"/>
    <lineage>
        <taxon>Eukaryota</taxon>
        <taxon>Viridiplantae</taxon>
        <taxon>Streptophyta</taxon>
        <taxon>Embryophyta</taxon>
        <taxon>Tracheophyta</taxon>
        <taxon>Spermatophyta</taxon>
        <taxon>Magnoliopsida</taxon>
        <taxon>Liliopsida</taxon>
        <taxon>Poales</taxon>
        <taxon>Poaceae</taxon>
        <taxon>PACMAD clade</taxon>
        <taxon>Panicoideae</taxon>
        <taxon>Panicodae</taxon>
        <taxon>Paniceae</taxon>
        <taxon>Cenchrinae</taxon>
        <taxon>Setaria</taxon>
    </lineage>
</organism>
<dbReference type="Gramene" id="KQK89420">
    <property type="protein sequence ID" value="KQK89420"/>
    <property type="gene ID" value="SETIT_039977mg"/>
</dbReference>
<protein>
    <submittedName>
        <fullName evidence="2">Uncharacterized protein</fullName>
    </submittedName>
</protein>
<name>K4AM42_SETIT</name>
<dbReference type="EMBL" id="AGNK02005702">
    <property type="status" value="NOT_ANNOTATED_CDS"/>
    <property type="molecule type" value="Genomic_DNA"/>
</dbReference>
<proteinExistence type="predicted"/>